<evidence type="ECO:0008006" key="11">
    <source>
        <dbReference type="Google" id="ProtNLM"/>
    </source>
</evidence>
<sequence>MNVQAYCEAVEAKDLQHKLLAPSIWIRENHSPLVSLMDTNFNLMFEPSILEDYQYLTREDIIEKIGRISKTLDKQDKTLIIRSAWRSFEHQQLLWETTFASFKKKHPEKSDDNIKQIISYFIAPPTKSMHMTGGAIDALIYDRIQDCVMDFGTNNGLEINLSKKCYPYYPDIGPEAKKNRELLIGLFEDEDFVCDLKEYWHFDYGDVVWAIEKEKEYAIYGPTIWMYEPTE</sequence>
<dbReference type="GO" id="GO:0160237">
    <property type="term" value="F:D-Ala-D-Ala dipeptidase activity"/>
    <property type="evidence" value="ECO:0007669"/>
    <property type="project" value="UniProtKB-EC"/>
</dbReference>
<keyword evidence="8" id="KW-0961">Cell wall biogenesis/degradation</keyword>
<dbReference type="InterPro" id="IPR009045">
    <property type="entry name" value="Zn_M74/Hedgehog-like"/>
</dbReference>
<dbReference type="RefSeq" id="WP_120709647.1">
    <property type="nucleotide sequence ID" value="NZ_RBCJ01000001.1"/>
</dbReference>
<dbReference type="GO" id="GO:0046872">
    <property type="term" value="F:metal ion binding"/>
    <property type="evidence" value="ECO:0007669"/>
    <property type="project" value="UniProtKB-KW"/>
</dbReference>
<evidence type="ECO:0000313" key="9">
    <source>
        <dbReference type="EMBL" id="RKN82456.1"/>
    </source>
</evidence>
<accession>A0A3B0CH60</accession>
<dbReference type="Proteomes" id="UP000276603">
    <property type="component" value="Unassembled WGS sequence"/>
</dbReference>
<keyword evidence="3" id="KW-0479">Metal-binding</keyword>
<dbReference type="InterPro" id="IPR000755">
    <property type="entry name" value="A_A_dipeptidase"/>
</dbReference>
<evidence type="ECO:0000256" key="7">
    <source>
        <dbReference type="ARBA" id="ARBA00023049"/>
    </source>
</evidence>
<gene>
    <name evidence="9" type="ORF">D7Z94_00975</name>
</gene>
<dbReference type="OrthoDB" id="9798081at2"/>
<keyword evidence="5" id="KW-0862">Zinc</keyword>
<evidence type="ECO:0000256" key="3">
    <source>
        <dbReference type="ARBA" id="ARBA00022723"/>
    </source>
</evidence>
<proteinExistence type="predicted"/>
<keyword evidence="10" id="KW-1185">Reference proteome</keyword>
<dbReference type="Pfam" id="PF01427">
    <property type="entry name" value="Peptidase_M15"/>
    <property type="match status" value="1"/>
</dbReference>
<evidence type="ECO:0000313" key="10">
    <source>
        <dbReference type="Proteomes" id="UP000276603"/>
    </source>
</evidence>
<comment type="caution">
    <text evidence="9">The sequence shown here is derived from an EMBL/GenBank/DDBJ whole genome shotgun (WGS) entry which is preliminary data.</text>
</comment>
<dbReference type="SUPFAM" id="SSF55166">
    <property type="entry name" value="Hedgehog/DD-peptidase"/>
    <property type="match status" value="1"/>
</dbReference>
<dbReference type="GO" id="GO:0008237">
    <property type="term" value="F:metallopeptidase activity"/>
    <property type="evidence" value="ECO:0007669"/>
    <property type="project" value="UniProtKB-KW"/>
</dbReference>
<dbReference type="PANTHER" id="PTHR43126:SF1">
    <property type="entry name" value="D-ALANYL-D-ALANINE DIPEPTIDASE"/>
    <property type="match status" value="1"/>
</dbReference>
<keyword evidence="2" id="KW-0645">Protease</keyword>
<evidence type="ECO:0000256" key="6">
    <source>
        <dbReference type="ARBA" id="ARBA00022997"/>
    </source>
</evidence>
<dbReference type="GO" id="GO:0006508">
    <property type="term" value="P:proteolysis"/>
    <property type="evidence" value="ECO:0007669"/>
    <property type="project" value="UniProtKB-KW"/>
</dbReference>
<evidence type="ECO:0000256" key="2">
    <source>
        <dbReference type="ARBA" id="ARBA00022670"/>
    </source>
</evidence>
<keyword evidence="4" id="KW-0378">Hydrolase</keyword>
<name>A0A3B0CH60_9FLAO</name>
<dbReference type="AlphaFoldDB" id="A0A3B0CH60"/>
<dbReference type="EMBL" id="RBCJ01000001">
    <property type="protein sequence ID" value="RKN82456.1"/>
    <property type="molecule type" value="Genomic_DNA"/>
</dbReference>
<protein>
    <recommendedName>
        <fullName evidence="11">D-alanyl-D-alanine dipeptidase</fullName>
    </recommendedName>
</protein>
<keyword evidence="7" id="KW-0482">Metalloprotease</keyword>
<evidence type="ECO:0000256" key="1">
    <source>
        <dbReference type="ARBA" id="ARBA00001362"/>
    </source>
</evidence>
<dbReference type="PANTHER" id="PTHR43126">
    <property type="entry name" value="D-ALANYL-D-ALANINE DIPEPTIDASE"/>
    <property type="match status" value="1"/>
</dbReference>
<evidence type="ECO:0000256" key="8">
    <source>
        <dbReference type="ARBA" id="ARBA00023316"/>
    </source>
</evidence>
<dbReference type="Gene3D" id="3.30.1380.10">
    <property type="match status" value="1"/>
</dbReference>
<dbReference type="GO" id="GO:0071555">
    <property type="term" value="P:cell wall organization"/>
    <property type="evidence" value="ECO:0007669"/>
    <property type="project" value="UniProtKB-KW"/>
</dbReference>
<reference evidence="9 10" key="1">
    <citation type="submission" date="2018-10" db="EMBL/GenBank/DDBJ databases">
        <title>Ulvibacterium marinum gen. nov., sp. nov., a novel marine bacterium of the family Flavobacteriaceae, isolated from a culture of the green alga Ulva prolifera.</title>
        <authorList>
            <person name="Zhang Z."/>
        </authorList>
    </citation>
    <scope>NUCLEOTIDE SEQUENCE [LARGE SCALE GENOMIC DNA]</scope>
    <source>
        <strain evidence="9 10">CCMM003</strain>
    </source>
</reference>
<comment type="catalytic activity">
    <reaction evidence="1">
        <text>D-alanyl-D-alanine + H2O = 2 D-alanine</text>
        <dbReference type="Rhea" id="RHEA:20661"/>
        <dbReference type="ChEBI" id="CHEBI:15377"/>
        <dbReference type="ChEBI" id="CHEBI:57416"/>
        <dbReference type="ChEBI" id="CHEBI:57822"/>
        <dbReference type="EC" id="3.4.13.22"/>
    </reaction>
</comment>
<evidence type="ECO:0000256" key="5">
    <source>
        <dbReference type="ARBA" id="ARBA00022833"/>
    </source>
</evidence>
<evidence type="ECO:0000256" key="4">
    <source>
        <dbReference type="ARBA" id="ARBA00022801"/>
    </source>
</evidence>
<organism evidence="9 10">
    <name type="scientific">Ulvibacterium marinum</name>
    <dbReference type="NCBI Taxonomy" id="2419782"/>
    <lineage>
        <taxon>Bacteria</taxon>
        <taxon>Pseudomonadati</taxon>
        <taxon>Bacteroidota</taxon>
        <taxon>Flavobacteriia</taxon>
        <taxon>Flavobacteriales</taxon>
        <taxon>Flavobacteriaceae</taxon>
        <taxon>Ulvibacterium</taxon>
    </lineage>
</organism>
<keyword evidence="6" id="KW-0224">Dipeptidase</keyword>